<sequence>MKTYLFTPLVLLGLLASGQLAKAQTTTLPVDMATAVVVAQQQYTSAFVVHPELYNGPEYLDYAKPYHERTGHQFLLSTESQLGRVAYNKHVFNSIPLNYDIVRDQVVVSPPQSPLTLRLVNEKVQEFTIGTHRFTRLVADSATQSVIRTGYYEVLLDSTVQVLARRSKRMQERISQNYINVEFTQTNKLFMQKAGHYYPVASKSSVLGLFADRSKEMQKYLQDHKLRFNKAQREASIVALATYYCSLPKQ</sequence>
<evidence type="ECO:0000313" key="2">
    <source>
        <dbReference type="EMBL" id="MBO2008337.1"/>
    </source>
</evidence>
<reference evidence="2 3" key="1">
    <citation type="submission" date="2021-03" db="EMBL/GenBank/DDBJ databases">
        <authorList>
            <person name="Kim M.K."/>
        </authorList>
    </citation>
    <scope>NUCLEOTIDE SEQUENCE [LARGE SCALE GENOMIC DNA]</scope>
    <source>
        <strain evidence="2 3">BT442</strain>
    </source>
</reference>
<keyword evidence="3" id="KW-1185">Reference proteome</keyword>
<comment type="caution">
    <text evidence="2">The sequence shown here is derived from an EMBL/GenBank/DDBJ whole genome shotgun (WGS) entry which is preliminary data.</text>
</comment>
<evidence type="ECO:0008006" key="4">
    <source>
        <dbReference type="Google" id="ProtNLM"/>
    </source>
</evidence>
<dbReference type="Proteomes" id="UP000664369">
    <property type="component" value="Unassembled WGS sequence"/>
</dbReference>
<evidence type="ECO:0000313" key="3">
    <source>
        <dbReference type="Proteomes" id="UP000664369"/>
    </source>
</evidence>
<evidence type="ECO:0000256" key="1">
    <source>
        <dbReference type="SAM" id="SignalP"/>
    </source>
</evidence>
<protein>
    <recommendedName>
        <fullName evidence="4">DUF4468 domain-containing protein</fullName>
    </recommendedName>
</protein>
<accession>A0ABS3QAR3</accession>
<keyword evidence="1" id="KW-0732">Signal</keyword>
<proteinExistence type="predicted"/>
<dbReference type="EMBL" id="JAGETZ010000002">
    <property type="protein sequence ID" value="MBO2008337.1"/>
    <property type="molecule type" value="Genomic_DNA"/>
</dbReference>
<feature type="signal peptide" evidence="1">
    <location>
        <begin position="1"/>
        <end position="23"/>
    </location>
</feature>
<organism evidence="2 3">
    <name type="scientific">Hymenobacter negativus</name>
    <dbReference type="NCBI Taxonomy" id="2795026"/>
    <lineage>
        <taxon>Bacteria</taxon>
        <taxon>Pseudomonadati</taxon>
        <taxon>Bacteroidota</taxon>
        <taxon>Cytophagia</taxon>
        <taxon>Cytophagales</taxon>
        <taxon>Hymenobacteraceae</taxon>
        <taxon>Hymenobacter</taxon>
    </lineage>
</organism>
<name>A0ABS3QAR3_9BACT</name>
<gene>
    <name evidence="2" type="ORF">J4E00_04685</name>
</gene>
<dbReference type="RefSeq" id="WP_208173876.1">
    <property type="nucleotide sequence ID" value="NZ_JAGETZ010000002.1"/>
</dbReference>
<feature type="chain" id="PRO_5047211802" description="DUF4468 domain-containing protein" evidence="1">
    <location>
        <begin position="24"/>
        <end position="250"/>
    </location>
</feature>